<dbReference type="Proteomes" id="UP000256599">
    <property type="component" value="Unassembled WGS sequence"/>
</dbReference>
<evidence type="ECO:0000313" key="1">
    <source>
        <dbReference type="EMBL" id="RDU59756.1"/>
    </source>
</evidence>
<dbReference type="OrthoDB" id="5325774at2"/>
<keyword evidence="2" id="KW-1185">Reference proteome</keyword>
<reference evidence="1 2" key="1">
    <citation type="submission" date="2018-04" db="EMBL/GenBank/DDBJ databases">
        <title>Novel Campyloabacter and Helicobacter Species and Strains.</title>
        <authorList>
            <person name="Mannion A.J."/>
            <person name="Shen Z."/>
            <person name="Fox J.G."/>
        </authorList>
    </citation>
    <scope>NUCLEOTIDE SEQUENCE [LARGE SCALE GENOMIC DNA]</scope>
    <source>
        <strain evidence="1 2">MIT 98-6070</strain>
    </source>
</reference>
<name>A0A3D8I430_9HELI</name>
<organism evidence="1 2">
    <name type="scientific">Helicobacter marmotae</name>
    <dbReference type="NCBI Taxonomy" id="152490"/>
    <lineage>
        <taxon>Bacteria</taxon>
        <taxon>Pseudomonadati</taxon>
        <taxon>Campylobacterota</taxon>
        <taxon>Epsilonproteobacteria</taxon>
        <taxon>Campylobacterales</taxon>
        <taxon>Helicobacteraceae</taxon>
        <taxon>Helicobacter</taxon>
    </lineage>
</organism>
<gene>
    <name evidence="1" type="ORF">CQA63_05785</name>
</gene>
<protein>
    <submittedName>
        <fullName evidence="1">Uncharacterized protein</fullName>
    </submittedName>
</protein>
<dbReference type="SUPFAM" id="SSF50331">
    <property type="entry name" value="MOP-like"/>
    <property type="match status" value="1"/>
</dbReference>
<dbReference type="InterPro" id="IPR008995">
    <property type="entry name" value="Mo/tungstate-bd_C_term_dom"/>
</dbReference>
<sequence>MNKISASITQIIAQDSCAMIQMQCGFGRLYAAMVHTDEFAIDDKVIATFRENEVFVMPKMPKMPAIPNMFDGRIHSFTQNGIFTHLSLMPMLNDTPYDEIYALLPAPYPLMPKQECLWYVPCSAILLEKDIKWIS</sequence>
<proteinExistence type="predicted"/>
<evidence type="ECO:0000313" key="2">
    <source>
        <dbReference type="Proteomes" id="UP000256599"/>
    </source>
</evidence>
<dbReference type="EMBL" id="NXLR01000009">
    <property type="protein sequence ID" value="RDU59756.1"/>
    <property type="molecule type" value="Genomic_DNA"/>
</dbReference>
<dbReference type="RefSeq" id="WP_104699717.1">
    <property type="nucleotide sequence ID" value="NZ_FZPP01000012.1"/>
</dbReference>
<accession>A0A3D8I430</accession>
<comment type="caution">
    <text evidence="1">The sequence shown here is derived from an EMBL/GenBank/DDBJ whole genome shotgun (WGS) entry which is preliminary data.</text>
</comment>
<dbReference type="AlphaFoldDB" id="A0A3D8I430"/>